<dbReference type="Proteomes" id="UP001595733">
    <property type="component" value="Unassembled WGS sequence"/>
</dbReference>
<keyword evidence="3" id="KW-1185">Reference proteome</keyword>
<organism evidence="2 3">
    <name type="scientific">Chryseomicrobium palamuruense</name>
    <dbReference type="NCBI Taxonomy" id="682973"/>
    <lineage>
        <taxon>Bacteria</taxon>
        <taxon>Bacillati</taxon>
        <taxon>Bacillota</taxon>
        <taxon>Bacilli</taxon>
        <taxon>Bacillales</taxon>
        <taxon>Caryophanaceae</taxon>
        <taxon>Chryseomicrobium</taxon>
    </lineage>
</organism>
<evidence type="ECO:0000313" key="2">
    <source>
        <dbReference type="EMBL" id="MFC4354873.1"/>
    </source>
</evidence>
<name>A0ABV8UWG9_9BACL</name>
<dbReference type="Pfam" id="PF13673">
    <property type="entry name" value="Acetyltransf_10"/>
    <property type="match status" value="1"/>
</dbReference>
<dbReference type="SUPFAM" id="SSF55729">
    <property type="entry name" value="Acyl-CoA N-acyltransferases (Nat)"/>
    <property type="match status" value="1"/>
</dbReference>
<comment type="caution">
    <text evidence="2">The sequence shown here is derived from an EMBL/GenBank/DDBJ whole genome shotgun (WGS) entry which is preliminary data.</text>
</comment>
<accession>A0ABV8UWG9</accession>
<dbReference type="EMBL" id="JBHSEF010000021">
    <property type="protein sequence ID" value="MFC4354873.1"/>
    <property type="molecule type" value="Genomic_DNA"/>
</dbReference>
<feature type="domain" description="N-acetyltransferase" evidence="1">
    <location>
        <begin position="5"/>
        <end position="144"/>
    </location>
</feature>
<dbReference type="PROSITE" id="PS51186">
    <property type="entry name" value="GNAT"/>
    <property type="match status" value="1"/>
</dbReference>
<evidence type="ECO:0000313" key="3">
    <source>
        <dbReference type="Proteomes" id="UP001595733"/>
    </source>
</evidence>
<evidence type="ECO:0000259" key="1">
    <source>
        <dbReference type="PROSITE" id="PS51186"/>
    </source>
</evidence>
<proteinExistence type="predicted"/>
<protein>
    <submittedName>
        <fullName evidence="2">GNAT family N-acetyltransferase</fullName>
    </submittedName>
</protein>
<dbReference type="Gene3D" id="3.40.630.30">
    <property type="match status" value="1"/>
</dbReference>
<gene>
    <name evidence="2" type="ORF">ACFO0S_07420</name>
</gene>
<sequence length="144" mass="16746">MWTSSEFDALSTKELYEILELRVNVFVVEQTCPYPELDGMDYDAIHIQYREHGKLLAYCRVLPPGKYAEPSIGRVIVEESKRGSGLANDLMIRAVEETENRYKESSIRLCAQAHLQSFYRRFGFETVSEEFLEDGIPHVYMIRN</sequence>
<dbReference type="InterPro" id="IPR000182">
    <property type="entry name" value="GNAT_dom"/>
</dbReference>
<dbReference type="InterPro" id="IPR016181">
    <property type="entry name" value="Acyl_CoA_acyltransferase"/>
</dbReference>
<reference evidence="3" key="1">
    <citation type="journal article" date="2019" name="Int. J. Syst. Evol. Microbiol.">
        <title>The Global Catalogue of Microorganisms (GCM) 10K type strain sequencing project: providing services to taxonomists for standard genome sequencing and annotation.</title>
        <authorList>
            <consortium name="The Broad Institute Genomics Platform"/>
            <consortium name="The Broad Institute Genome Sequencing Center for Infectious Disease"/>
            <person name="Wu L."/>
            <person name="Ma J."/>
        </authorList>
    </citation>
    <scope>NUCLEOTIDE SEQUENCE [LARGE SCALE GENOMIC DNA]</scope>
    <source>
        <strain evidence="3">CCUG 50353</strain>
    </source>
</reference>
<dbReference type="RefSeq" id="WP_378141144.1">
    <property type="nucleotide sequence ID" value="NZ_JBHSEF010000021.1"/>
</dbReference>